<keyword evidence="1 2" id="KW-0175">Coiled coil</keyword>
<dbReference type="PROSITE" id="PS50144">
    <property type="entry name" value="MATH"/>
    <property type="match status" value="2"/>
</dbReference>
<evidence type="ECO:0000313" key="5">
    <source>
        <dbReference type="Proteomes" id="UP000836841"/>
    </source>
</evidence>
<proteinExistence type="predicted"/>
<evidence type="ECO:0000256" key="2">
    <source>
        <dbReference type="SAM" id="Coils"/>
    </source>
</evidence>
<feature type="coiled-coil region" evidence="2">
    <location>
        <begin position="467"/>
        <end position="511"/>
    </location>
</feature>
<dbReference type="Gene3D" id="2.60.210.10">
    <property type="entry name" value="Apoptosis, Tumor Necrosis Factor Receptor Associated Protein 2, Chain A"/>
    <property type="match status" value="2"/>
</dbReference>
<sequence length="534" mass="60640">MATPNNKKFAWLITNFSFLPSDKLYSAPVLISDFNWRLHTYPKGYKGGDSLILSLAVADGQSLPSEWRRYVKFSLTVVNQISDELSIHKETKLWFDQKSPGWGLTEVLPLAKLHDKDGGFLVNDELKIVAEIEALEVESVRRIFEKQPDIAVDLRAKNKNLRTACMNFLFSLIETLHQSHEELSNEDLMEAYNALAYLKNAVVSLRVTFTITSMEKQVENSFVWVIKNPTSLSSTTCNSDPFLIAGCKWQLAALSKGNSLEFFYQYRGVTDHQSLPSKWRRHVKLRLNIVNRQSEKLSIVTDSEFYLNETSLMRRYPTVLPPSKILAKDGGFLVNGQLMIVVEVVAHEVVGTLGELQDSVLLSRIEENHGAKSNDLLNKTRQVNESVGVNGFQVLPSQVESVRRIFEKYPDLASQFRCKNQHLKSTYMNVLLGLIETLCQSPQGLSDEDLDEASSAVSYVTKGGFKVDWLEKKLEEVKEKKKKLDTGKARLQQMEKEFQKLNRRCLLLKTLMEKENADMSAAIVALSFDDVLRS</sequence>
<dbReference type="SMART" id="SM00061">
    <property type="entry name" value="MATH"/>
    <property type="match status" value="1"/>
</dbReference>
<protein>
    <recommendedName>
        <fullName evidence="3">MATH domain-containing protein</fullName>
    </recommendedName>
</protein>
<dbReference type="AlphaFoldDB" id="A0AAU9SHT6"/>
<dbReference type="InterPro" id="IPR007942">
    <property type="entry name" value="PLipase-like"/>
</dbReference>
<dbReference type="PANTHER" id="PTHR46236">
    <property type="entry name" value="TRAF-LIKE SUPERFAMILY PROTEIN"/>
    <property type="match status" value="1"/>
</dbReference>
<dbReference type="InterPro" id="IPR050804">
    <property type="entry name" value="MCC"/>
</dbReference>
<name>A0AAU9SHT6_THLAR</name>
<gene>
    <name evidence="4" type="ORF">TAV2_LOCUS18095</name>
</gene>
<evidence type="ECO:0000256" key="1">
    <source>
        <dbReference type="ARBA" id="ARBA00023054"/>
    </source>
</evidence>
<feature type="domain" description="MATH" evidence="3">
    <location>
        <begin position="219"/>
        <end position="344"/>
    </location>
</feature>
<dbReference type="CDD" id="cd00121">
    <property type="entry name" value="MATH"/>
    <property type="match status" value="2"/>
</dbReference>
<evidence type="ECO:0000259" key="3">
    <source>
        <dbReference type="PROSITE" id="PS50144"/>
    </source>
</evidence>
<dbReference type="SUPFAM" id="SSF49599">
    <property type="entry name" value="TRAF domain-like"/>
    <property type="match status" value="2"/>
</dbReference>
<dbReference type="Pfam" id="PF05278">
    <property type="entry name" value="PEARLI-4"/>
    <property type="match status" value="1"/>
</dbReference>
<dbReference type="Proteomes" id="UP000836841">
    <property type="component" value="Chromosome 5"/>
</dbReference>
<dbReference type="InterPro" id="IPR002083">
    <property type="entry name" value="MATH/TRAF_dom"/>
</dbReference>
<keyword evidence="5" id="KW-1185">Reference proteome</keyword>
<dbReference type="InterPro" id="IPR008974">
    <property type="entry name" value="TRAF-like"/>
</dbReference>
<feature type="domain" description="MATH" evidence="3">
    <location>
        <begin position="6"/>
        <end position="132"/>
    </location>
</feature>
<dbReference type="EMBL" id="OU466861">
    <property type="protein sequence ID" value="CAH2063686.1"/>
    <property type="molecule type" value="Genomic_DNA"/>
</dbReference>
<accession>A0AAU9SHT6</accession>
<evidence type="ECO:0000313" key="4">
    <source>
        <dbReference type="EMBL" id="CAH2063686.1"/>
    </source>
</evidence>
<dbReference type="PANTHER" id="PTHR46236:SF4">
    <property type="entry name" value="MATH DOMAIN-CONTAINING PROTEIN"/>
    <property type="match status" value="1"/>
</dbReference>
<dbReference type="Pfam" id="PF22486">
    <property type="entry name" value="MATH_2"/>
    <property type="match status" value="2"/>
</dbReference>
<organism evidence="4 5">
    <name type="scientific">Thlaspi arvense</name>
    <name type="common">Field penny-cress</name>
    <dbReference type="NCBI Taxonomy" id="13288"/>
    <lineage>
        <taxon>Eukaryota</taxon>
        <taxon>Viridiplantae</taxon>
        <taxon>Streptophyta</taxon>
        <taxon>Embryophyta</taxon>
        <taxon>Tracheophyta</taxon>
        <taxon>Spermatophyta</taxon>
        <taxon>Magnoliopsida</taxon>
        <taxon>eudicotyledons</taxon>
        <taxon>Gunneridae</taxon>
        <taxon>Pentapetalae</taxon>
        <taxon>rosids</taxon>
        <taxon>malvids</taxon>
        <taxon>Brassicales</taxon>
        <taxon>Brassicaceae</taxon>
        <taxon>Thlaspideae</taxon>
        <taxon>Thlaspi</taxon>
    </lineage>
</organism>
<reference evidence="4 5" key="1">
    <citation type="submission" date="2022-03" db="EMBL/GenBank/DDBJ databases">
        <authorList>
            <person name="Nunn A."/>
            <person name="Chopra R."/>
            <person name="Nunn A."/>
            <person name="Contreras Garrido A."/>
        </authorList>
    </citation>
    <scope>NUCLEOTIDE SEQUENCE [LARGE SCALE GENOMIC DNA]</scope>
</reference>